<feature type="transmembrane region" description="Helical" evidence="2">
    <location>
        <begin position="323"/>
        <end position="346"/>
    </location>
</feature>
<evidence type="ECO:0000256" key="2">
    <source>
        <dbReference type="SAM" id="Phobius"/>
    </source>
</evidence>
<feature type="compositionally biased region" description="Polar residues" evidence="1">
    <location>
        <begin position="459"/>
        <end position="470"/>
    </location>
</feature>
<proteinExistence type="predicted"/>
<feature type="compositionally biased region" description="Polar residues" evidence="1">
    <location>
        <begin position="508"/>
        <end position="517"/>
    </location>
</feature>
<dbReference type="AlphaFoldDB" id="Q22C98"/>
<keyword evidence="4" id="KW-1185">Reference proteome</keyword>
<dbReference type="RefSeq" id="XP_001030572.2">
    <property type="nucleotide sequence ID" value="XM_001030572.2"/>
</dbReference>
<reference evidence="4" key="1">
    <citation type="journal article" date="2006" name="PLoS Biol.">
        <title>Macronuclear genome sequence of the ciliate Tetrahymena thermophila, a model eukaryote.</title>
        <authorList>
            <person name="Eisen J.A."/>
            <person name="Coyne R.S."/>
            <person name="Wu M."/>
            <person name="Wu D."/>
            <person name="Thiagarajan M."/>
            <person name="Wortman J.R."/>
            <person name="Badger J.H."/>
            <person name="Ren Q."/>
            <person name="Amedeo P."/>
            <person name="Jones K.M."/>
            <person name="Tallon L.J."/>
            <person name="Delcher A.L."/>
            <person name="Salzberg S.L."/>
            <person name="Silva J.C."/>
            <person name="Haas B.J."/>
            <person name="Majoros W.H."/>
            <person name="Farzad M."/>
            <person name="Carlton J.M."/>
            <person name="Smith R.K. Jr."/>
            <person name="Garg J."/>
            <person name="Pearlman R.E."/>
            <person name="Karrer K.M."/>
            <person name="Sun L."/>
            <person name="Manning G."/>
            <person name="Elde N.C."/>
            <person name="Turkewitz A.P."/>
            <person name="Asai D.J."/>
            <person name="Wilkes D.E."/>
            <person name="Wang Y."/>
            <person name="Cai H."/>
            <person name="Collins K."/>
            <person name="Stewart B.A."/>
            <person name="Lee S.R."/>
            <person name="Wilamowska K."/>
            <person name="Weinberg Z."/>
            <person name="Ruzzo W.L."/>
            <person name="Wloga D."/>
            <person name="Gaertig J."/>
            <person name="Frankel J."/>
            <person name="Tsao C.-C."/>
            <person name="Gorovsky M.A."/>
            <person name="Keeling P.J."/>
            <person name="Waller R.F."/>
            <person name="Patron N.J."/>
            <person name="Cherry J.M."/>
            <person name="Stover N.A."/>
            <person name="Krieger C.J."/>
            <person name="del Toro C."/>
            <person name="Ryder H.F."/>
            <person name="Williamson S.C."/>
            <person name="Barbeau R.A."/>
            <person name="Hamilton E.P."/>
            <person name="Orias E."/>
        </authorList>
    </citation>
    <scope>NUCLEOTIDE SEQUENCE [LARGE SCALE GENOMIC DNA]</scope>
    <source>
        <strain evidence="4">SB210</strain>
    </source>
</reference>
<dbReference type="InParanoid" id="Q22C98"/>
<dbReference type="PANTHER" id="PTHR31398">
    <property type="entry name" value="MEIOTIC NUCLEAR DIVISION PROTEIN 1 HOMOLOG"/>
    <property type="match status" value="1"/>
</dbReference>
<accession>Q22C98</accession>
<evidence type="ECO:0000256" key="1">
    <source>
        <dbReference type="SAM" id="MobiDB-lite"/>
    </source>
</evidence>
<dbReference type="OrthoDB" id="298603at2759"/>
<dbReference type="KEGG" id="tet:TTHERM_01068120"/>
<keyword evidence="2" id="KW-1133">Transmembrane helix</keyword>
<keyword evidence="2" id="KW-0472">Membrane</keyword>
<gene>
    <name evidence="3" type="ORF">TTHERM_01068120</name>
</gene>
<feature type="compositionally biased region" description="Basic residues" evidence="1">
    <location>
        <begin position="487"/>
        <end position="499"/>
    </location>
</feature>
<feature type="transmembrane region" description="Helical" evidence="2">
    <location>
        <begin position="34"/>
        <end position="54"/>
    </location>
</feature>
<protein>
    <submittedName>
        <fullName evidence="3">Zinc knuckle protein, putative</fullName>
    </submittedName>
</protein>
<dbReference type="HOGENOM" id="CLU_009697_0_1_1"/>
<evidence type="ECO:0000313" key="4">
    <source>
        <dbReference type="Proteomes" id="UP000009168"/>
    </source>
</evidence>
<dbReference type="EMBL" id="GG662550">
    <property type="protein sequence ID" value="EAR82909.2"/>
    <property type="molecule type" value="Genomic_DNA"/>
</dbReference>
<feature type="region of interest" description="Disordered" evidence="1">
    <location>
        <begin position="444"/>
        <end position="517"/>
    </location>
</feature>
<dbReference type="GO" id="GO:0007131">
    <property type="term" value="P:reciprocal meiotic recombination"/>
    <property type="evidence" value="ECO:0007669"/>
    <property type="project" value="TreeGrafter"/>
</dbReference>
<evidence type="ECO:0000313" key="3">
    <source>
        <dbReference type="EMBL" id="EAR82909.2"/>
    </source>
</evidence>
<dbReference type="PANTHER" id="PTHR31398:SF0">
    <property type="entry name" value="MEIOTIC NUCLEAR DIVISION PROTEIN 1 HOMOLOG"/>
    <property type="match status" value="1"/>
</dbReference>
<name>Q22C98_TETTS</name>
<dbReference type="GeneID" id="7831148"/>
<sequence>MKKLNNLFSPLKNLDIYGVPIRVNFQNKEIYKTGFGATISLIVFTIFGFSCYFFSCELYQRNNPIVVTSEQYVKTPQRMDIDKIQQVIVMGFNDINGQAVYDPSVIQAKATIYNMKRVFNETTQQYENNIQKNILRLRPCNTQDIKVDKVKQYFNQISLPQYFCFDDNQEVYLQGEFFSDIYTRVDVYFSQCQNSTQPNSSICKTQEQINKITSKLHFLVYMMDKIVDPSNFDNPFDYQGMNIETYTSIFQSQLLTAYFENYYIQSDIGIFQKSVNQIRDFLYAQSTSSNVYGQDGLIIQFSMRPYKQKQIIMERRYMKLVDLVAQLGGILKLATLIGFIIAYPFAKINFKKQIINSIFDCDFSLKEVESKNNNNNNQNLKQIQMDKTNNVKSQMIGGNIQFPLIKNIQEQEDLKSTIYNHKSQSDSDHNISSFKRQFEMNKNEVQVSENKVQPKQENKNINTAYSFQSKNKSEIDGNNSKDQSFFSKRKSSQYKRSKKSISMEQSKRQTINNSGNQNLQDSEVKLSILDRFKRIFNPNKQKINFGCLEYFQYFVTLASSNYLKLKKIFVLKGYEQVQKNLDIQYILQKLQEIEKLKSILLNDDQIKLFELLPRPVLKSGNFSKSTLKQNQLSKNYNISQEEKVNKAYESLINILNQKKKTQRDHQLIQLLDDQMYQTLKSMGLLSTNIHNLQLNQSNHKPNKKNNKFQNDYVKEDSNSFVNYNNIDSDLKEVIINTLMKSDVPDETQITNTLYFNEQRYVNKNSLNLF</sequence>
<keyword evidence="2" id="KW-0812">Transmembrane</keyword>
<organism evidence="3 4">
    <name type="scientific">Tetrahymena thermophila (strain SB210)</name>
    <dbReference type="NCBI Taxonomy" id="312017"/>
    <lineage>
        <taxon>Eukaryota</taxon>
        <taxon>Sar</taxon>
        <taxon>Alveolata</taxon>
        <taxon>Ciliophora</taxon>
        <taxon>Intramacronucleata</taxon>
        <taxon>Oligohymenophorea</taxon>
        <taxon>Hymenostomatida</taxon>
        <taxon>Tetrahymenina</taxon>
        <taxon>Tetrahymenidae</taxon>
        <taxon>Tetrahymena</taxon>
    </lineage>
</organism>
<dbReference type="Proteomes" id="UP000009168">
    <property type="component" value="Unassembled WGS sequence"/>
</dbReference>
<dbReference type="GO" id="GO:0005634">
    <property type="term" value="C:nucleus"/>
    <property type="evidence" value="ECO:0007669"/>
    <property type="project" value="TreeGrafter"/>
</dbReference>